<comment type="caution">
    <text evidence="1">The sequence shown here is derived from an EMBL/GenBank/DDBJ whole genome shotgun (WGS) entry which is preliminary data.</text>
</comment>
<organism evidence="1 2">
    <name type="scientific">Tenacibaculum discolor</name>
    <dbReference type="NCBI Taxonomy" id="361581"/>
    <lineage>
        <taxon>Bacteria</taxon>
        <taxon>Pseudomonadati</taxon>
        <taxon>Bacteroidota</taxon>
        <taxon>Flavobacteriia</taxon>
        <taxon>Flavobacteriales</taxon>
        <taxon>Flavobacteriaceae</taxon>
        <taxon>Tenacibaculum</taxon>
    </lineage>
</organism>
<dbReference type="AlphaFoldDB" id="A0A2G1BY31"/>
<proteinExistence type="predicted"/>
<evidence type="ECO:0000313" key="2">
    <source>
        <dbReference type="Proteomes" id="UP000222163"/>
    </source>
</evidence>
<reference evidence="1 2" key="1">
    <citation type="journal article" date="2016" name="Nat. Commun.">
        <title>Microbial interactions lead to rapid micro-scale successions on model marine particles.</title>
        <authorList>
            <person name="Datta M.S."/>
            <person name="Sliwerska E."/>
            <person name="Gore J."/>
            <person name="Polz M.F."/>
            <person name="Cordero O.X."/>
        </authorList>
    </citation>
    <scope>NUCLEOTIDE SEQUENCE [LARGE SCALE GENOMIC DNA]</scope>
    <source>
        <strain evidence="1 2">4G03</strain>
    </source>
</reference>
<evidence type="ECO:0000313" key="1">
    <source>
        <dbReference type="EMBL" id="PHN98917.1"/>
    </source>
</evidence>
<name>A0A2G1BY31_9FLAO</name>
<protein>
    <submittedName>
        <fullName evidence="1">Uncharacterized protein</fullName>
    </submittedName>
</protein>
<dbReference type="Proteomes" id="UP000222163">
    <property type="component" value="Unassembled WGS sequence"/>
</dbReference>
<gene>
    <name evidence="1" type="ORF">CSC81_01665</name>
</gene>
<accession>A0A2G1BY31</accession>
<dbReference type="EMBL" id="PDUU01000002">
    <property type="protein sequence ID" value="PHN98917.1"/>
    <property type="molecule type" value="Genomic_DNA"/>
</dbReference>
<sequence>MSLNVQGLFILKFLIMKKSILNLGKALTRANQKQIKGGNKLNDPCPCTSAYTDNGDGSCMYPALFPEGFYCYGEIQGGQCCES</sequence>